<gene>
    <name evidence="2" type="ORF">H6G24_15815</name>
</gene>
<keyword evidence="1" id="KW-1133">Transmembrane helix</keyword>
<feature type="transmembrane region" description="Helical" evidence="1">
    <location>
        <begin position="12"/>
        <end position="41"/>
    </location>
</feature>
<protein>
    <recommendedName>
        <fullName evidence="4">XRE family transcriptional regulator</fullName>
    </recommendedName>
</protein>
<accession>A0ABR8AD40</accession>
<reference evidence="2 3" key="1">
    <citation type="journal article" date="2020" name="ISME J.">
        <title>Comparative genomics reveals insights into cyanobacterial evolution and habitat adaptation.</title>
        <authorList>
            <person name="Chen M.Y."/>
            <person name="Teng W.K."/>
            <person name="Zhao L."/>
            <person name="Hu C.X."/>
            <person name="Zhou Y.K."/>
            <person name="Han B.P."/>
            <person name="Song L.R."/>
            <person name="Shu W.S."/>
        </authorList>
    </citation>
    <scope>NUCLEOTIDE SEQUENCE [LARGE SCALE GENOMIC DNA]</scope>
    <source>
        <strain evidence="2 3">FACHB-288</strain>
    </source>
</reference>
<dbReference type="Proteomes" id="UP000658514">
    <property type="component" value="Unassembled WGS sequence"/>
</dbReference>
<sequence length="257" mass="28967">MSEKTLEGGGKAFLVLLLPISFLIIFLVTTWKFLLALIFLLTGFNLWQWRQWQNWCGQVNPIFNRLVLDNQGKVTPMDLAIKGNFSGTVAKRYLDTKASEFGASIQNLEDGNLVYYFINATILGSILESSEPVKELPAKSFVPTEPVLLAPTLPQTQPEAEAAEVEVEELAVETEAELLPPVTHAAVTVPLEKQLVFGSLIQSELAKRLNVYSSTVYKRRNDPDFPEWSRSRDPDGIAWSFSRRNKEFFPLDEEDKS</sequence>
<evidence type="ECO:0000313" key="3">
    <source>
        <dbReference type="Proteomes" id="UP000658514"/>
    </source>
</evidence>
<dbReference type="EMBL" id="JACJQH010000023">
    <property type="protein sequence ID" value="MBD2196946.1"/>
    <property type="molecule type" value="Genomic_DNA"/>
</dbReference>
<keyword evidence="1" id="KW-0472">Membrane</keyword>
<keyword evidence="3" id="KW-1185">Reference proteome</keyword>
<evidence type="ECO:0008006" key="4">
    <source>
        <dbReference type="Google" id="ProtNLM"/>
    </source>
</evidence>
<evidence type="ECO:0000256" key="1">
    <source>
        <dbReference type="SAM" id="Phobius"/>
    </source>
</evidence>
<name>A0ABR8AD40_9CYAN</name>
<comment type="caution">
    <text evidence="2">The sequence shown here is derived from an EMBL/GenBank/DDBJ whole genome shotgun (WGS) entry which is preliminary data.</text>
</comment>
<keyword evidence="1" id="KW-0812">Transmembrane</keyword>
<organism evidence="2 3">
    <name type="scientific">Calothrix parietina FACHB-288</name>
    <dbReference type="NCBI Taxonomy" id="2692896"/>
    <lineage>
        <taxon>Bacteria</taxon>
        <taxon>Bacillati</taxon>
        <taxon>Cyanobacteriota</taxon>
        <taxon>Cyanophyceae</taxon>
        <taxon>Nostocales</taxon>
        <taxon>Calotrichaceae</taxon>
        <taxon>Calothrix</taxon>
    </lineage>
</organism>
<evidence type="ECO:0000313" key="2">
    <source>
        <dbReference type="EMBL" id="MBD2196946.1"/>
    </source>
</evidence>
<dbReference type="RefSeq" id="WP_190543051.1">
    <property type="nucleotide sequence ID" value="NZ_CAWPNO010000055.1"/>
</dbReference>
<proteinExistence type="predicted"/>